<keyword evidence="1" id="KW-1133">Transmembrane helix</keyword>
<accession>A0A484K6M0</accession>
<dbReference type="OrthoDB" id="1305699at2759"/>
<feature type="domain" description="Reverse transcriptase" evidence="2">
    <location>
        <begin position="1"/>
        <end position="85"/>
    </location>
</feature>
<dbReference type="InterPro" id="IPR000477">
    <property type="entry name" value="RT_dom"/>
</dbReference>
<keyword evidence="4" id="KW-1185">Reference proteome</keyword>
<proteinExistence type="predicted"/>
<evidence type="ECO:0000313" key="4">
    <source>
        <dbReference type="Proteomes" id="UP000595140"/>
    </source>
</evidence>
<organism evidence="3 4">
    <name type="scientific">Cuscuta campestris</name>
    <dbReference type="NCBI Taxonomy" id="132261"/>
    <lineage>
        <taxon>Eukaryota</taxon>
        <taxon>Viridiplantae</taxon>
        <taxon>Streptophyta</taxon>
        <taxon>Embryophyta</taxon>
        <taxon>Tracheophyta</taxon>
        <taxon>Spermatophyta</taxon>
        <taxon>Magnoliopsida</taxon>
        <taxon>eudicotyledons</taxon>
        <taxon>Gunneridae</taxon>
        <taxon>Pentapetalae</taxon>
        <taxon>asterids</taxon>
        <taxon>lamiids</taxon>
        <taxon>Solanales</taxon>
        <taxon>Convolvulaceae</taxon>
        <taxon>Cuscuteae</taxon>
        <taxon>Cuscuta</taxon>
        <taxon>Cuscuta subgen. Grammica</taxon>
        <taxon>Cuscuta sect. Cleistogrammica</taxon>
    </lineage>
</organism>
<dbReference type="PANTHER" id="PTHR33116:SF80">
    <property type="entry name" value="REVERSE TRANSCRIPTASE ZINC-BINDING DOMAIN-CONTAINING PROTEIN"/>
    <property type="match status" value="1"/>
</dbReference>
<evidence type="ECO:0000313" key="3">
    <source>
        <dbReference type="EMBL" id="VFQ58399.1"/>
    </source>
</evidence>
<protein>
    <recommendedName>
        <fullName evidence="2">Reverse transcriptase domain-containing protein</fullName>
    </recommendedName>
</protein>
<keyword evidence="1" id="KW-0812">Transmembrane</keyword>
<dbReference type="PROSITE" id="PS50878">
    <property type="entry name" value="RT_POL"/>
    <property type="match status" value="1"/>
</dbReference>
<keyword evidence="1" id="KW-0472">Membrane</keyword>
<dbReference type="PANTHER" id="PTHR33116">
    <property type="entry name" value="REVERSE TRANSCRIPTASE ZINC-BINDING DOMAIN-CONTAINING PROTEIN-RELATED-RELATED"/>
    <property type="match status" value="1"/>
</dbReference>
<dbReference type="Proteomes" id="UP000595140">
    <property type="component" value="Unassembled WGS sequence"/>
</dbReference>
<gene>
    <name evidence="3" type="ORF">CCAM_LOCUS175</name>
</gene>
<sequence length="206" mass="23721">MCASLKVINLIFADDLIIACKADMRTVKGIMDSLEIFKKHTGLQINIEKSRIVFGGCNEQLMDDIMKLTSMEKGEMPLTYLGIPISSDCDKLTEKIAAKINMWKSKHISYAGRVNLINTILMGVITFWSRIFILPKKVLKRINDLCRNFLWNATAEYKKSPYVQWENICIPKKIGGLGIRNMYLWNKATIMKLNWDIAKKKDILWV</sequence>
<evidence type="ECO:0000256" key="1">
    <source>
        <dbReference type="SAM" id="Phobius"/>
    </source>
</evidence>
<dbReference type="AlphaFoldDB" id="A0A484K6M0"/>
<name>A0A484K6M0_9ASTE</name>
<reference evidence="3 4" key="1">
    <citation type="submission" date="2018-04" db="EMBL/GenBank/DDBJ databases">
        <authorList>
            <person name="Vogel A."/>
        </authorList>
    </citation>
    <scope>NUCLEOTIDE SEQUENCE [LARGE SCALE GENOMIC DNA]</scope>
</reference>
<dbReference type="EMBL" id="OOIL02000001">
    <property type="protein sequence ID" value="VFQ58399.1"/>
    <property type="molecule type" value="Genomic_DNA"/>
</dbReference>
<feature type="transmembrane region" description="Helical" evidence="1">
    <location>
        <begin position="114"/>
        <end position="133"/>
    </location>
</feature>
<evidence type="ECO:0000259" key="2">
    <source>
        <dbReference type="PROSITE" id="PS50878"/>
    </source>
</evidence>